<organism evidence="3 4">
    <name type="scientific">Haemonchus contortus</name>
    <name type="common">Barber pole worm</name>
    <dbReference type="NCBI Taxonomy" id="6289"/>
    <lineage>
        <taxon>Eukaryota</taxon>
        <taxon>Metazoa</taxon>
        <taxon>Ecdysozoa</taxon>
        <taxon>Nematoda</taxon>
        <taxon>Chromadorea</taxon>
        <taxon>Rhabditida</taxon>
        <taxon>Rhabditina</taxon>
        <taxon>Rhabditomorpha</taxon>
        <taxon>Strongyloidea</taxon>
        <taxon>Trichostrongylidae</taxon>
        <taxon>Haemonchus</taxon>
    </lineage>
</organism>
<feature type="chain" id="PRO_5029461385" evidence="2">
    <location>
        <begin position="20"/>
        <end position="323"/>
    </location>
</feature>
<feature type="compositionally biased region" description="Low complexity" evidence="1">
    <location>
        <begin position="191"/>
        <end position="271"/>
    </location>
</feature>
<evidence type="ECO:0000313" key="4">
    <source>
        <dbReference type="WBParaSite" id="HCON_00060160-00001"/>
    </source>
</evidence>
<keyword evidence="2" id="KW-0732">Signal</keyword>
<accession>A0A7I4Y8J1</accession>
<dbReference type="WBParaSite" id="HCON_00060160-00001">
    <property type="protein sequence ID" value="HCON_00060160-00001"/>
    <property type="gene ID" value="HCON_00060160"/>
</dbReference>
<sequence>MFSWWIMLWLLSLTDLSIQMSKNKVLCDTTIKERESEEFHPCIKFKHQYEDCSHAKIERGFVHFSKMGVGKCFGRDDDWIECSCREYALCIGPAKKRLRVFSRTIDDKCEPEILNELHKKEEEWSGETLPTFPTTTEVITSKRRRTTAASTTEAEANNTVIIEAITSTTEPMTTELDNTISEAVSTVIDTTTEVTSTETASPEATIPPVEKTTAELTAGGTEETTTEASKTNSTTEMASETTSETGMASETTSETEMASETTTTTATAAMEQDTSTLDGTSSHAGYVVEWPKLFFRPLNSSTSGRIDIVLYSMLGSVFHTVLL</sequence>
<feature type="signal peptide" evidence="2">
    <location>
        <begin position="1"/>
        <end position="19"/>
    </location>
</feature>
<protein>
    <submittedName>
        <fullName evidence="4">BPTI/Kunitz inhibitor domain-containing protein</fullName>
    </submittedName>
</protein>
<proteinExistence type="predicted"/>
<evidence type="ECO:0000256" key="2">
    <source>
        <dbReference type="SAM" id="SignalP"/>
    </source>
</evidence>
<dbReference type="Proteomes" id="UP000025227">
    <property type="component" value="Unplaced"/>
</dbReference>
<name>A0A7I4Y8J1_HAECO</name>
<evidence type="ECO:0000313" key="3">
    <source>
        <dbReference type="Proteomes" id="UP000025227"/>
    </source>
</evidence>
<reference evidence="4" key="1">
    <citation type="submission" date="2020-12" db="UniProtKB">
        <authorList>
            <consortium name="WormBaseParasite"/>
        </authorList>
    </citation>
    <scope>IDENTIFICATION</scope>
    <source>
        <strain evidence="4">MHco3</strain>
    </source>
</reference>
<keyword evidence="3" id="KW-1185">Reference proteome</keyword>
<dbReference type="AlphaFoldDB" id="A0A7I4Y8J1"/>
<evidence type="ECO:0000256" key="1">
    <source>
        <dbReference type="SAM" id="MobiDB-lite"/>
    </source>
</evidence>
<feature type="region of interest" description="Disordered" evidence="1">
    <location>
        <begin position="191"/>
        <end position="278"/>
    </location>
</feature>